<dbReference type="EMBL" id="CATWHI010000005">
    <property type="protein sequence ID" value="CAJ0743211.1"/>
    <property type="molecule type" value="Genomic_DNA"/>
</dbReference>
<dbReference type="Proteomes" id="UP001189225">
    <property type="component" value="Unassembled WGS sequence"/>
</dbReference>
<comment type="caution">
    <text evidence="2">The sequence shown here is derived from an EMBL/GenBank/DDBJ whole genome shotgun (WGS) entry which is preliminary data.</text>
</comment>
<reference evidence="2 3" key="1">
    <citation type="submission" date="2023-07" db="EMBL/GenBank/DDBJ databases">
        <authorList>
            <person name="Peeters C."/>
        </authorList>
    </citation>
    <scope>NUCLEOTIDE SEQUENCE [LARGE SCALE GENOMIC DNA]</scope>
    <source>
        <strain evidence="2 3">R-16034</strain>
    </source>
</reference>
<evidence type="ECO:0000259" key="1">
    <source>
        <dbReference type="Pfam" id="PF10908"/>
    </source>
</evidence>
<evidence type="ECO:0000313" key="3">
    <source>
        <dbReference type="Proteomes" id="UP001189225"/>
    </source>
</evidence>
<evidence type="ECO:0000313" key="2">
    <source>
        <dbReference type="EMBL" id="CAJ0743211.1"/>
    </source>
</evidence>
<dbReference type="RefSeq" id="WP_316888117.1">
    <property type="nucleotide sequence ID" value="NZ_CATWAR010000001.1"/>
</dbReference>
<proteinExistence type="predicted"/>
<feature type="domain" description="Tlde1" evidence="1">
    <location>
        <begin position="23"/>
        <end position="138"/>
    </location>
</feature>
<name>A0AB72X9D2_9RALS</name>
<gene>
    <name evidence="2" type="ORF">R16034_03526</name>
</gene>
<keyword evidence="3" id="KW-1185">Reference proteome</keyword>
<sequence>MFDCCFELNDQPMSAFKIGTAAFPAFSGYGAYINKRASMCLANLGPIPTGSYYIIDRQSGGRLGWLWDQVRGHADWFALYAIDGRIDDQTYCDQVLRGNFRLHPKTGAGISQGCITIAAPHNFARVRAMLKTSATLAVRAADGQTLQTYGKVLVK</sequence>
<dbReference type="Pfam" id="PF10908">
    <property type="entry name" value="Tlde1_dom"/>
    <property type="match status" value="1"/>
</dbReference>
<protein>
    <recommendedName>
        <fullName evidence="1">Tlde1 domain-containing protein</fullName>
    </recommendedName>
</protein>
<accession>A0AB72X9D2</accession>
<dbReference type="InterPro" id="IPR021225">
    <property type="entry name" value="Tlde1_dom"/>
</dbReference>
<organism evidence="2 3">
    <name type="scientific">Ralstonia edaphi</name>
    <dbReference type="NCBI Taxonomy" id="3058599"/>
    <lineage>
        <taxon>Bacteria</taxon>
        <taxon>Pseudomonadati</taxon>
        <taxon>Pseudomonadota</taxon>
        <taxon>Betaproteobacteria</taxon>
        <taxon>Burkholderiales</taxon>
        <taxon>Burkholderiaceae</taxon>
        <taxon>Ralstonia</taxon>
    </lineage>
</organism>
<dbReference type="AlphaFoldDB" id="A0AB72X9D2"/>